<evidence type="ECO:0000313" key="2">
    <source>
        <dbReference type="Proteomes" id="UP001299970"/>
    </source>
</evidence>
<organism evidence="1 2">
    <name type="scientific">Pseudonocardia alaniniphila</name>
    <dbReference type="NCBI Taxonomy" id="75291"/>
    <lineage>
        <taxon>Bacteria</taxon>
        <taxon>Bacillati</taxon>
        <taxon>Actinomycetota</taxon>
        <taxon>Actinomycetes</taxon>
        <taxon>Pseudonocardiales</taxon>
        <taxon>Pseudonocardiaceae</taxon>
        <taxon>Pseudonocardia</taxon>
    </lineage>
</organism>
<reference evidence="1 2" key="1">
    <citation type="submission" date="2022-03" db="EMBL/GenBank/DDBJ databases">
        <title>Pseudonocardia alaer sp. nov., a novel actinomycete isolated from reed forest soil.</title>
        <authorList>
            <person name="Wang L."/>
        </authorList>
    </citation>
    <scope>NUCLEOTIDE SEQUENCE [LARGE SCALE GENOMIC DNA]</scope>
    <source>
        <strain evidence="1 2">Y-16303</strain>
    </source>
</reference>
<gene>
    <name evidence="1" type="primary">phnH</name>
    <name evidence="1" type="ORF">MMF94_03830</name>
</gene>
<dbReference type="InterPro" id="IPR038058">
    <property type="entry name" value="PhnH-like_sp"/>
</dbReference>
<dbReference type="Proteomes" id="UP001299970">
    <property type="component" value="Unassembled WGS sequence"/>
</dbReference>
<dbReference type="RefSeq" id="WP_241034828.1">
    <property type="nucleotide sequence ID" value="NZ_BAAAJF010000009.1"/>
</dbReference>
<dbReference type="GO" id="GO:0016829">
    <property type="term" value="F:lyase activity"/>
    <property type="evidence" value="ECO:0007669"/>
    <property type="project" value="UniProtKB-KW"/>
</dbReference>
<dbReference type="SUPFAM" id="SSF159709">
    <property type="entry name" value="PhnH-like"/>
    <property type="match status" value="1"/>
</dbReference>
<name>A0ABS9T8D7_9PSEU</name>
<comment type="caution">
    <text evidence="1">The sequence shown here is derived from an EMBL/GenBank/DDBJ whole genome shotgun (WGS) entry which is preliminary data.</text>
</comment>
<sequence>MTSTEAAPVLVRPGHRDAQRIFRAVLDALARPGTTTHLPAPAGVPAALVPLLALADLDTPVCVLDATTADSEQWLRAVMTATSAPGSVLGEARLVAALRPITVDELRAVRVGSPADPEEAALVAFAVSALTGGPVVRLEGPGVAPGAVITPAGLPVGWLDVRAAVTYPAGADLLLVDSDGACVGLPRSTRTNEGS</sequence>
<dbReference type="NCBIfam" id="TIGR03292">
    <property type="entry name" value="PhnH_redo"/>
    <property type="match status" value="1"/>
</dbReference>
<accession>A0ABS9T8D7</accession>
<keyword evidence="1" id="KW-0456">Lyase</keyword>
<dbReference type="EMBL" id="JAKXMK010000003">
    <property type="protein sequence ID" value="MCH6164805.1"/>
    <property type="molecule type" value="Genomic_DNA"/>
</dbReference>
<dbReference type="Pfam" id="PF05845">
    <property type="entry name" value="PhnH"/>
    <property type="match status" value="1"/>
</dbReference>
<keyword evidence="2" id="KW-1185">Reference proteome</keyword>
<dbReference type="Gene3D" id="3.40.50.11310">
    <property type="entry name" value="Bacterial phosphonate metabolism protein PhnH"/>
    <property type="match status" value="1"/>
</dbReference>
<proteinExistence type="predicted"/>
<dbReference type="InterPro" id="IPR008772">
    <property type="entry name" value="Phosphonate_metab_PhnH"/>
</dbReference>
<evidence type="ECO:0000313" key="1">
    <source>
        <dbReference type="EMBL" id="MCH6164805.1"/>
    </source>
</evidence>
<protein>
    <submittedName>
        <fullName evidence="1">Phosphonate C-P lyase system protein PhnH</fullName>
    </submittedName>
</protein>